<sequence length="105" mass="12271">MFALGSGLTKELTEKERRALSGVRVALRNFTDPPFIFLMDKERKLPLTYKELFLRCLNCWQILCLGLYRQNPSGSRYVLTNPGHFMEVYSSDMVGVLRFYRIPFV</sequence>
<dbReference type="EMBL" id="CAAALY010003721">
    <property type="protein sequence ID" value="VEL08349.1"/>
    <property type="molecule type" value="Genomic_DNA"/>
</dbReference>
<dbReference type="Pfam" id="PF21014">
    <property type="entry name" value="Slowpoke_C"/>
    <property type="match status" value="1"/>
</dbReference>
<gene>
    <name evidence="2" type="ORF">PXEA_LOCUS1789</name>
</gene>
<evidence type="ECO:0000259" key="1">
    <source>
        <dbReference type="Pfam" id="PF21014"/>
    </source>
</evidence>
<proteinExistence type="predicted"/>
<feature type="domain" description="Ca2+-activated K+ channel Slowpoke-like C-terminal" evidence="1">
    <location>
        <begin position="47"/>
        <end position="96"/>
    </location>
</feature>
<dbReference type="OrthoDB" id="6281925at2759"/>
<reference evidence="2" key="1">
    <citation type="submission" date="2018-11" db="EMBL/GenBank/DDBJ databases">
        <authorList>
            <consortium name="Pathogen Informatics"/>
        </authorList>
    </citation>
    <scope>NUCLEOTIDE SEQUENCE</scope>
</reference>
<evidence type="ECO:0000313" key="2">
    <source>
        <dbReference type="EMBL" id="VEL08349.1"/>
    </source>
</evidence>
<protein>
    <recommendedName>
        <fullName evidence="1">Ca2+-activated K+ channel Slowpoke-like C-terminal domain-containing protein</fullName>
    </recommendedName>
</protein>
<evidence type="ECO:0000313" key="3">
    <source>
        <dbReference type="Proteomes" id="UP000784294"/>
    </source>
</evidence>
<keyword evidence="3" id="KW-1185">Reference proteome</keyword>
<dbReference type="InterPro" id="IPR048735">
    <property type="entry name" value="Slowpoke-like_C"/>
</dbReference>
<accession>A0A448WCC8</accession>
<comment type="caution">
    <text evidence="2">The sequence shown here is derived from an EMBL/GenBank/DDBJ whole genome shotgun (WGS) entry which is preliminary data.</text>
</comment>
<dbReference type="Proteomes" id="UP000784294">
    <property type="component" value="Unassembled WGS sequence"/>
</dbReference>
<organism evidence="2 3">
    <name type="scientific">Protopolystoma xenopodis</name>
    <dbReference type="NCBI Taxonomy" id="117903"/>
    <lineage>
        <taxon>Eukaryota</taxon>
        <taxon>Metazoa</taxon>
        <taxon>Spiralia</taxon>
        <taxon>Lophotrochozoa</taxon>
        <taxon>Platyhelminthes</taxon>
        <taxon>Monogenea</taxon>
        <taxon>Polyopisthocotylea</taxon>
        <taxon>Polystomatidea</taxon>
        <taxon>Polystomatidae</taxon>
        <taxon>Protopolystoma</taxon>
    </lineage>
</organism>
<dbReference type="AlphaFoldDB" id="A0A448WCC8"/>
<name>A0A448WCC8_9PLAT</name>